<evidence type="ECO:0000259" key="7">
    <source>
        <dbReference type="PROSITE" id="PS51372"/>
    </source>
</evidence>
<dbReference type="InterPro" id="IPR050661">
    <property type="entry name" value="BglG_antiterminators"/>
</dbReference>
<keyword evidence="1" id="KW-0808">Transferase</keyword>
<evidence type="ECO:0000256" key="3">
    <source>
        <dbReference type="ARBA" id="ARBA00023015"/>
    </source>
</evidence>
<evidence type="ECO:0000313" key="8">
    <source>
        <dbReference type="EMBL" id="SDH91823.1"/>
    </source>
</evidence>
<keyword evidence="9" id="KW-1185">Reference proteome</keyword>
<dbReference type="InterPro" id="IPR002178">
    <property type="entry name" value="PTS_EIIA_type-2_dom"/>
</dbReference>
<dbReference type="Pfam" id="PF02302">
    <property type="entry name" value="PTS_IIB"/>
    <property type="match status" value="1"/>
</dbReference>
<dbReference type="Gene3D" id="3.40.930.10">
    <property type="entry name" value="Mannitol-specific EII, Chain A"/>
    <property type="match status" value="1"/>
</dbReference>
<dbReference type="GO" id="GO:0009401">
    <property type="term" value="P:phosphoenolpyruvate-dependent sugar phosphotransferase system"/>
    <property type="evidence" value="ECO:0007669"/>
    <property type="project" value="InterPro"/>
</dbReference>
<evidence type="ECO:0000256" key="1">
    <source>
        <dbReference type="ARBA" id="ARBA00022679"/>
    </source>
</evidence>
<dbReference type="PROSITE" id="PS51372">
    <property type="entry name" value="PRD_2"/>
    <property type="match status" value="2"/>
</dbReference>
<proteinExistence type="predicted"/>
<reference evidence="8 9" key="1">
    <citation type="submission" date="2016-10" db="EMBL/GenBank/DDBJ databases">
        <authorList>
            <person name="de Groot N.N."/>
        </authorList>
    </citation>
    <scope>NUCLEOTIDE SEQUENCE [LARGE SCALE GENOMIC DNA]</scope>
    <source>
        <strain evidence="8 9">DSM 21632</strain>
    </source>
</reference>
<dbReference type="Pfam" id="PF08279">
    <property type="entry name" value="HTH_11"/>
    <property type="match status" value="2"/>
</dbReference>
<dbReference type="SUPFAM" id="SSF52794">
    <property type="entry name" value="PTS system IIB component-like"/>
    <property type="match status" value="1"/>
</dbReference>
<dbReference type="Proteomes" id="UP000199163">
    <property type="component" value="Unassembled WGS sequence"/>
</dbReference>
<dbReference type="InterPro" id="IPR036634">
    <property type="entry name" value="PRD_sf"/>
</dbReference>
<dbReference type="PROSITE" id="PS51094">
    <property type="entry name" value="PTS_EIIA_TYPE_2"/>
    <property type="match status" value="1"/>
</dbReference>
<dbReference type="InterPro" id="IPR036095">
    <property type="entry name" value="PTS_EIIB-like_sf"/>
</dbReference>
<accession>A0A1G8GBU7</accession>
<dbReference type="SUPFAM" id="SSF63520">
    <property type="entry name" value="PTS-regulatory domain, PRD"/>
    <property type="match status" value="2"/>
</dbReference>
<sequence length="702" mass="79801">MLSDYYVTARERALLHTLLEKENPVPVSKIAKELQVSTRTIHRDVQGMEKLLGAYHLELVKKTGKGMWIAGATEDKQDLRLALLQTHAPEYTEEERRTLILSALLEAEEPVKLNTLSHELKVSAATVSYDLDKIEEWLQGFGLELVRRRGYGVKISGAEASKRNAMSGLIAENLEETDLFEAMQQRIKKRSVQTDTSPISNRLLGLVEKEKWVTVEQILHEMKDTLPYSFADSAYIGLVVHVTLAVERLQKGENIEINQEHLHSLKNTKEFEAANQLIQRLERVFQLDIPEAEIGYITMHLRGAKLRQEPEQNWDLDHLPAAACAKALMSFVQHETGKPLVQDHSLYQGLTSHLEPALFRLKENMKIHNPLLDDIKRDYPELFSIVKKAAGYTLPEMTLPEAEIGYLVLHFGSALEQLRDKQKARALVVCSSGIGSSKMLTTRLKKEVPEIEQMKNMSVLELENIDESNYDLVISTVDITHEQLPSITVNPFLTKEDAARVKSLIHQLELKKHIPYEQDIQAGNETRSAERDIESIQLYSWTMIRLLQQFDVYRPAFVQDVYSALEEVCHNLKERQLITSAGKTAQALWERHKAGGMAIPNTRLALFHTRGTFVSAPCFVIQVLPQSVYLPSMDGTLTEVKHLLLLLAPDNEEVEVYEVLSAVSEQIIQTDQSIQTFASGDKQRIQSFMAQSFRERLKEKIT</sequence>
<dbReference type="InterPro" id="IPR011608">
    <property type="entry name" value="PRD"/>
</dbReference>
<feature type="domain" description="PRD" evidence="7">
    <location>
        <begin position="316"/>
        <end position="421"/>
    </location>
</feature>
<evidence type="ECO:0000259" key="6">
    <source>
        <dbReference type="PROSITE" id="PS51099"/>
    </source>
</evidence>
<keyword evidence="2" id="KW-0677">Repeat</keyword>
<dbReference type="InterPro" id="IPR036388">
    <property type="entry name" value="WH-like_DNA-bd_sf"/>
</dbReference>
<dbReference type="InterPro" id="IPR016152">
    <property type="entry name" value="PTrfase/Anion_transptr"/>
</dbReference>
<protein>
    <submittedName>
        <fullName evidence="8">Transcriptional antiterminator, BglG family</fullName>
    </submittedName>
</protein>
<feature type="domain" description="PTS EIIB type-2" evidence="6">
    <location>
        <begin position="424"/>
        <end position="513"/>
    </location>
</feature>
<dbReference type="GO" id="GO:0008982">
    <property type="term" value="F:protein-N(PI)-phosphohistidine-sugar phosphotransferase activity"/>
    <property type="evidence" value="ECO:0007669"/>
    <property type="project" value="InterPro"/>
</dbReference>
<dbReference type="SUPFAM" id="SSF55804">
    <property type="entry name" value="Phoshotransferase/anion transport protein"/>
    <property type="match status" value="1"/>
</dbReference>
<evidence type="ECO:0000313" key="9">
    <source>
        <dbReference type="Proteomes" id="UP000199163"/>
    </source>
</evidence>
<dbReference type="InterPro" id="IPR036390">
    <property type="entry name" value="WH_DNA-bd_sf"/>
</dbReference>
<keyword evidence="4" id="KW-0804">Transcription</keyword>
<dbReference type="PROSITE" id="PS51099">
    <property type="entry name" value="PTS_EIIB_TYPE_2"/>
    <property type="match status" value="1"/>
</dbReference>
<gene>
    <name evidence="8" type="ORF">SAMN05192534_11515</name>
</gene>
<dbReference type="Pfam" id="PF00359">
    <property type="entry name" value="PTS_EIIA_2"/>
    <property type="match status" value="1"/>
</dbReference>
<organism evidence="8 9">
    <name type="scientific">Alteribacillus persepolensis</name>
    <dbReference type="NCBI Taxonomy" id="568899"/>
    <lineage>
        <taxon>Bacteria</taxon>
        <taxon>Bacillati</taxon>
        <taxon>Bacillota</taxon>
        <taxon>Bacilli</taxon>
        <taxon>Bacillales</taxon>
        <taxon>Bacillaceae</taxon>
        <taxon>Alteribacillus</taxon>
    </lineage>
</organism>
<dbReference type="AlphaFoldDB" id="A0A1G8GBU7"/>
<dbReference type="STRING" id="568899.SAMN05192534_11515"/>
<dbReference type="Gene3D" id="3.40.50.2300">
    <property type="match status" value="1"/>
</dbReference>
<dbReference type="InterPro" id="IPR013011">
    <property type="entry name" value="PTS_EIIB_2"/>
</dbReference>
<dbReference type="Gene3D" id="1.10.1790.10">
    <property type="entry name" value="PRD domain"/>
    <property type="match status" value="2"/>
</dbReference>
<dbReference type="GO" id="GO:0006355">
    <property type="term" value="P:regulation of DNA-templated transcription"/>
    <property type="evidence" value="ECO:0007669"/>
    <property type="project" value="InterPro"/>
</dbReference>
<dbReference type="CDD" id="cd05568">
    <property type="entry name" value="PTS_IIB_bgl_like"/>
    <property type="match status" value="1"/>
</dbReference>
<dbReference type="PANTHER" id="PTHR30185">
    <property type="entry name" value="CRYPTIC BETA-GLUCOSIDE BGL OPERON ANTITERMINATOR"/>
    <property type="match status" value="1"/>
</dbReference>
<dbReference type="InterPro" id="IPR013196">
    <property type="entry name" value="HTH_11"/>
</dbReference>
<dbReference type="EMBL" id="FNDK01000015">
    <property type="protein sequence ID" value="SDH91823.1"/>
    <property type="molecule type" value="Genomic_DNA"/>
</dbReference>
<evidence type="ECO:0000256" key="2">
    <source>
        <dbReference type="ARBA" id="ARBA00022737"/>
    </source>
</evidence>
<feature type="domain" description="PRD" evidence="7">
    <location>
        <begin position="206"/>
        <end position="311"/>
    </location>
</feature>
<dbReference type="InterPro" id="IPR003501">
    <property type="entry name" value="PTS_EIIB_2/3"/>
</dbReference>
<evidence type="ECO:0000256" key="4">
    <source>
        <dbReference type="ARBA" id="ARBA00023163"/>
    </source>
</evidence>
<feature type="domain" description="PTS EIIA type-2" evidence="5">
    <location>
        <begin position="545"/>
        <end position="692"/>
    </location>
</feature>
<keyword evidence="3" id="KW-0805">Transcription regulation</keyword>
<evidence type="ECO:0000259" key="5">
    <source>
        <dbReference type="PROSITE" id="PS51094"/>
    </source>
</evidence>
<dbReference type="Pfam" id="PF00874">
    <property type="entry name" value="PRD"/>
    <property type="match status" value="2"/>
</dbReference>
<dbReference type="Gene3D" id="1.10.10.10">
    <property type="entry name" value="Winged helix-like DNA-binding domain superfamily/Winged helix DNA-binding domain"/>
    <property type="match status" value="2"/>
</dbReference>
<name>A0A1G8GBU7_9BACI</name>
<dbReference type="PANTHER" id="PTHR30185:SF18">
    <property type="entry name" value="TRANSCRIPTIONAL REGULATOR MTLR"/>
    <property type="match status" value="1"/>
</dbReference>
<dbReference type="SUPFAM" id="SSF46785">
    <property type="entry name" value="Winged helix' DNA-binding domain"/>
    <property type="match status" value="2"/>
</dbReference>